<name>A0ABQ8M7G3_LABRO</name>
<dbReference type="Pfam" id="PF07814">
    <property type="entry name" value="WAPL"/>
    <property type="match status" value="1"/>
</dbReference>
<accession>A0ABQ8M7G3</accession>
<comment type="caution">
    <text evidence="3">The sequence shown here is derived from an EMBL/GenBank/DDBJ whole genome shotgun (WGS) entry which is preliminary data.</text>
</comment>
<reference evidence="3 4" key="1">
    <citation type="submission" date="2022-01" db="EMBL/GenBank/DDBJ databases">
        <title>A high-quality chromosome-level genome assembly of rohu carp, Labeo rohita.</title>
        <authorList>
            <person name="Arick M.A. II"/>
            <person name="Hsu C.-Y."/>
            <person name="Magbanua Z."/>
            <person name="Pechanova O."/>
            <person name="Grover C."/>
            <person name="Miller E."/>
            <person name="Thrash A."/>
            <person name="Ezzel L."/>
            <person name="Alam S."/>
            <person name="Benzie J."/>
            <person name="Hamilton M."/>
            <person name="Karsi A."/>
            <person name="Lawrence M.L."/>
            <person name="Peterson D.G."/>
        </authorList>
    </citation>
    <scope>NUCLEOTIDE SEQUENCE [LARGE SCALE GENOMIC DNA]</scope>
    <source>
        <strain evidence="4">BAU-BD-2019</strain>
        <tissue evidence="3">Blood</tissue>
    </source>
</reference>
<dbReference type="InterPro" id="IPR022771">
    <property type="entry name" value="WAPL_C"/>
</dbReference>
<evidence type="ECO:0000256" key="1">
    <source>
        <dbReference type="ARBA" id="ARBA00006854"/>
    </source>
</evidence>
<gene>
    <name evidence="3" type="ORF">H4Q32_016778</name>
</gene>
<dbReference type="EMBL" id="JACTAM010000012">
    <property type="protein sequence ID" value="KAI2658664.1"/>
    <property type="molecule type" value="Genomic_DNA"/>
</dbReference>
<dbReference type="PANTHER" id="PTHR22100">
    <property type="entry name" value="WINGS APART-LIKE PROTEIN HOMOLOG"/>
    <property type="match status" value="1"/>
</dbReference>
<comment type="similarity">
    <text evidence="1">Belongs to the WAPL family.</text>
</comment>
<dbReference type="InterPro" id="IPR012502">
    <property type="entry name" value="WAPL_dom"/>
</dbReference>
<feature type="domain" description="WAPL" evidence="2">
    <location>
        <begin position="1"/>
        <end position="255"/>
    </location>
</feature>
<evidence type="ECO:0000259" key="2">
    <source>
        <dbReference type="PROSITE" id="PS51271"/>
    </source>
</evidence>
<dbReference type="InterPro" id="IPR011989">
    <property type="entry name" value="ARM-like"/>
</dbReference>
<evidence type="ECO:0000313" key="4">
    <source>
        <dbReference type="Proteomes" id="UP000830375"/>
    </source>
</evidence>
<dbReference type="Proteomes" id="UP000830375">
    <property type="component" value="Unassembled WGS sequence"/>
</dbReference>
<dbReference type="InterPro" id="IPR039874">
    <property type="entry name" value="WAPL"/>
</dbReference>
<sequence length="281" mass="31644">MGFEYYTALRHCEEMIQRYSREVNRGLCSSGTPLPYCSNSNVGKAVEDCMRAIIGVLLNLTHDNEWGSTKTGEQEELICTALNCVLRVPQYLPQERRFDIRVLGLGLLINLVEYSARNRHCLVELQMEGGEVWDSMCVSDKDELQAERSLSAIAALVKLFLQREHAAMLAEAETDDFINDPPKSQLDQSGEWKETNEEIQWVASENNSTEEKKKGEDDEELDLNKALQHAGKHMEDSIVASYTALLLGCLCQGSPNLNFPHEIQRVLFIVNVSSGMMPQSL</sequence>
<dbReference type="Gene3D" id="1.25.10.10">
    <property type="entry name" value="Leucine-rich Repeat Variant"/>
    <property type="match status" value="1"/>
</dbReference>
<dbReference type="PROSITE" id="PS51271">
    <property type="entry name" value="WAPL"/>
    <property type="match status" value="1"/>
</dbReference>
<dbReference type="PANTHER" id="PTHR22100:SF13">
    <property type="entry name" value="WINGS APART-LIKE PROTEIN HOMOLOG"/>
    <property type="match status" value="1"/>
</dbReference>
<evidence type="ECO:0000313" key="3">
    <source>
        <dbReference type="EMBL" id="KAI2658664.1"/>
    </source>
</evidence>
<protein>
    <recommendedName>
        <fullName evidence="2">WAPL domain-containing protein</fullName>
    </recommendedName>
</protein>
<organism evidence="3 4">
    <name type="scientific">Labeo rohita</name>
    <name type="common">Indian major carp</name>
    <name type="synonym">Cyprinus rohita</name>
    <dbReference type="NCBI Taxonomy" id="84645"/>
    <lineage>
        <taxon>Eukaryota</taxon>
        <taxon>Metazoa</taxon>
        <taxon>Chordata</taxon>
        <taxon>Craniata</taxon>
        <taxon>Vertebrata</taxon>
        <taxon>Euteleostomi</taxon>
        <taxon>Actinopterygii</taxon>
        <taxon>Neopterygii</taxon>
        <taxon>Teleostei</taxon>
        <taxon>Ostariophysi</taxon>
        <taxon>Cypriniformes</taxon>
        <taxon>Cyprinidae</taxon>
        <taxon>Labeoninae</taxon>
        <taxon>Labeonini</taxon>
        <taxon>Labeo</taxon>
    </lineage>
</organism>
<proteinExistence type="inferred from homology"/>
<keyword evidence="4" id="KW-1185">Reference proteome</keyword>